<sequence length="471" mass="50648">MRTARSLRFRLFAYAAIVVAAALLVTGFSLSALFSRHLERRVGQELDTHLNQLTGGLRFDRESGLSLDREPVDPRFQAIFGGLYWQIDDTGTGTRLKSRSLWDTYLDIPGDVLSPGDTHVHDTGGPQGSTLLVHEIMLVIAAPDGDHTLRVSVAIDRAEISALATGFARDLAPVLAILGIVLLLGFLLQIGEGLKPVYRVLSGVSAIRSGTLKRLEADRVPQEVAPLVEEVNALLEAQDQAISRARDRAANLAHGLKTPLSALVSDVERLRAKGETGIADDISELTGRMRRHIQRELARARLRHGRSQDRTPLRPVVDGILRALKRTPEGESLDLECTVEAALTVPVDADDLNELIGNLAENAVRYASSRVLIAAKASPDAIMIRISDDGPGLDPDAGAEAISSEKRRDQSDLGAGLGLAISGDIVESFGGRLELGTAQLGGLEARIVIPLTSPDAPSGRALPKNTQEHNR</sequence>
<accession>A0ABT1CND0</accession>
<feature type="region of interest" description="Disordered" evidence="11">
    <location>
        <begin position="387"/>
        <end position="409"/>
    </location>
</feature>
<dbReference type="SUPFAM" id="SSF55874">
    <property type="entry name" value="ATPase domain of HSP90 chaperone/DNA topoisomerase II/histidine kinase"/>
    <property type="match status" value="1"/>
</dbReference>
<evidence type="ECO:0000256" key="12">
    <source>
        <dbReference type="SAM" id="Phobius"/>
    </source>
</evidence>
<evidence type="ECO:0000256" key="3">
    <source>
        <dbReference type="ARBA" id="ARBA00012438"/>
    </source>
</evidence>
<dbReference type="InterPro" id="IPR003594">
    <property type="entry name" value="HATPase_dom"/>
</dbReference>
<dbReference type="InterPro" id="IPR005467">
    <property type="entry name" value="His_kinase_dom"/>
</dbReference>
<dbReference type="SMART" id="SM00387">
    <property type="entry name" value="HATPase_c"/>
    <property type="match status" value="1"/>
</dbReference>
<dbReference type="PROSITE" id="PS50885">
    <property type="entry name" value="HAMP"/>
    <property type="match status" value="1"/>
</dbReference>
<dbReference type="Gene3D" id="1.10.287.130">
    <property type="match status" value="1"/>
</dbReference>
<evidence type="ECO:0000259" key="13">
    <source>
        <dbReference type="PROSITE" id="PS50109"/>
    </source>
</evidence>
<feature type="domain" description="Histidine kinase" evidence="13">
    <location>
        <begin position="251"/>
        <end position="453"/>
    </location>
</feature>
<dbReference type="InterPro" id="IPR036890">
    <property type="entry name" value="HATPase_C_sf"/>
</dbReference>
<keyword evidence="8 12" id="KW-1133">Transmembrane helix</keyword>
<comment type="subcellular location">
    <subcellularLocation>
        <location evidence="2">Membrane</location>
    </subcellularLocation>
</comment>
<keyword evidence="5" id="KW-0808">Transferase</keyword>
<name>A0ABT1CND0_9HYPH</name>
<evidence type="ECO:0000256" key="5">
    <source>
        <dbReference type="ARBA" id="ARBA00022679"/>
    </source>
</evidence>
<dbReference type="InterPro" id="IPR050428">
    <property type="entry name" value="TCS_sensor_his_kinase"/>
</dbReference>
<dbReference type="InterPro" id="IPR004358">
    <property type="entry name" value="Sig_transdc_His_kin-like_C"/>
</dbReference>
<comment type="catalytic activity">
    <reaction evidence="1">
        <text>ATP + protein L-histidine = ADP + protein N-phospho-L-histidine.</text>
        <dbReference type="EC" id="2.7.13.3"/>
    </reaction>
</comment>
<dbReference type="PANTHER" id="PTHR45436">
    <property type="entry name" value="SENSOR HISTIDINE KINASE YKOH"/>
    <property type="match status" value="1"/>
</dbReference>
<evidence type="ECO:0000313" key="16">
    <source>
        <dbReference type="Proteomes" id="UP001320715"/>
    </source>
</evidence>
<dbReference type="Proteomes" id="UP001320715">
    <property type="component" value="Unassembled WGS sequence"/>
</dbReference>
<dbReference type="EMBL" id="JAAAML010000001">
    <property type="protein sequence ID" value="MCO6407677.1"/>
    <property type="molecule type" value="Genomic_DNA"/>
</dbReference>
<dbReference type="Pfam" id="PF02518">
    <property type="entry name" value="HATPase_c"/>
    <property type="match status" value="1"/>
</dbReference>
<protein>
    <recommendedName>
        <fullName evidence="3">histidine kinase</fullName>
        <ecNumber evidence="3">2.7.13.3</ecNumber>
    </recommendedName>
</protein>
<evidence type="ECO:0000256" key="1">
    <source>
        <dbReference type="ARBA" id="ARBA00000085"/>
    </source>
</evidence>
<evidence type="ECO:0000256" key="8">
    <source>
        <dbReference type="ARBA" id="ARBA00022989"/>
    </source>
</evidence>
<organism evidence="15 16">
    <name type="scientific">Hoeflea alexandrii</name>
    <dbReference type="NCBI Taxonomy" id="288436"/>
    <lineage>
        <taxon>Bacteria</taxon>
        <taxon>Pseudomonadati</taxon>
        <taxon>Pseudomonadota</taxon>
        <taxon>Alphaproteobacteria</taxon>
        <taxon>Hyphomicrobiales</taxon>
        <taxon>Rhizobiaceae</taxon>
        <taxon>Hoeflea</taxon>
    </lineage>
</organism>
<keyword evidence="10 12" id="KW-0472">Membrane</keyword>
<keyword evidence="9" id="KW-0902">Two-component regulatory system</keyword>
<proteinExistence type="predicted"/>
<feature type="transmembrane region" description="Helical" evidence="12">
    <location>
        <begin position="12"/>
        <end position="34"/>
    </location>
</feature>
<keyword evidence="7 15" id="KW-0418">Kinase</keyword>
<comment type="caution">
    <text evidence="15">The sequence shown here is derived from an EMBL/GenBank/DDBJ whole genome shotgun (WGS) entry which is preliminary data.</text>
</comment>
<evidence type="ECO:0000313" key="15">
    <source>
        <dbReference type="EMBL" id="MCO6407677.1"/>
    </source>
</evidence>
<dbReference type="InterPro" id="IPR003660">
    <property type="entry name" value="HAMP_dom"/>
</dbReference>
<keyword evidence="6 12" id="KW-0812">Transmembrane</keyword>
<evidence type="ECO:0000256" key="7">
    <source>
        <dbReference type="ARBA" id="ARBA00022777"/>
    </source>
</evidence>
<dbReference type="Gene3D" id="3.30.565.10">
    <property type="entry name" value="Histidine kinase-like ATPase, C-terminal domain"/>
    <property type="match status" value="1"/>
</dbReference>
<reference evidence="15 16" key="1">
    <citation type="submission" date="2020-01" db="EMBL/GenBank/DDBJ databases">
        <title>Genomes of bacteria type strains.</title>
        <authorList>
            <person name="Chen J."/>
            <person name="Zhu S."/>
            <person name="Yang J."/>
        </authorList>
    </citation>
    <scope>NUCLEOTIDE SEQUENCE [LARGE SCALE GENOMIC DNA]</scope>
    <source>
        <strain evidence="15 16">DSM 16655</strain>
    </source>
</reference>
<keyword evidence="4" id="KW-0597">Phosphoprotein</keyword>
<dbReference type="EC" id="2.7.13.3" evidence="3"/>
<dbReference type="InterPro" id="IPR036097">
    <property type="entry name" value="HisK_dim/P_sf"/>
</dbReference>
<gene>
    <name evidence="15" type="ORF">GTW23_05765</name>
</gene>
<evidence type="ECO:0000256" key="9">
    <source>
        <dbReference type="ARBA" id="ARBA00023012"/>
    </source>
</evidence>
<evidence type="ECO:0000256" key="10">
    <source>
        <dbReference type="ARBA" id="ARBA00023136"/>
    </source>
</evidence>
<dbReference type="PROSITE" id="PS50109">
    <property type="entry name" value="HIS_KIN"/>
    <property type="match status" value="1"/>
</dbReference>
<dbReference type="SUPFAM" id="SSF47384">
    <property type="entry name" value="Homodimeric domain of signal transducing histidine kinase"/>
    <property type="match status" value="1"/>
</dbReference>
<evidence type="ECO:0000256" key="6">
    <source>
        <dbReference type="ARBA" id="ARBA00022692"/>
    </source>
</evidence>
<dbReference type="GO" id="GO:0016301">
    <property type="term" value="F:kinase activity"/>
    <property type="evidence" value="ECO:0007669"/>
    <property type="project" value="UniProtKB-KW"/>
</dbReference>
<evidence type="ECO:0000256" key="2">
    <source>
        <dbReference type="ARBA" id="ARBA00004370"/>
    </source>
</evidence>
<evidence type="ECO:0000259" key="14">
    <source>
        <dbReference type="PROSITE" id="PS50885"/>
    </source>
</evidence>
<dbReference type="PRINTS" id="PR00344">
    <property type="entry name" value="BCTRLSENSOR"/>
</dbReference>
<feature type="domain" description="HAMP" evidence="14">
    <location>
        <begin position="191"/>
        <end position="243"/>
    </location>
</feature>
<feature type="compositionally biased region" description="Low complexity" evidence="11">
    <location>
        <begin position="389"/>
        <end position="399"/>
    </location>
</feature>
<evidence type="ECO:0000256" key="11">
    <source>
        <dbReference type="SAM" id="MobiDB-lite"/>
    </source>
</evidence>
<dbReference type="PANTHER" id="PTHR45436:SF5">
    <property type="entry name" value="SENSOR HISTIDINE KINASE TRCS"/>
    <property type="match status" value="1"/>
</dbReference>
<keyword evidence="16" id="KW-1185">Reference proteome</keyword>
<evidence type="ECO:0000256" key="4">
    <source>
        <dbReference type="ARBA" id="ARBA00022553"/>
    </source>
</evidence>
<dbReference type="RefSeq" id="WP_252915002.1">
    <property type="nucleotide sequence ID" value="NZ_JAAAML010000001.1"/>
</dbReference>